<keyword evidence="1" id="KW-0472">Membrane</keyword>
<dbReference type="EMBL" id="BASD01000008">
    <property type="protein sequence ID" value="GAD18614.1"/>
    <property type="molecule type" value="Genomic_DNA"/>
</dbReference>
<dbReference type="RefSeq" id="WP_023947349.1">
    <property type="nucleotide sequence ID" value="NZ_BASD01000008.1"/>
</dbReference>
<sequence length="168" mass="19755">MLYKNIFTIMKRILISISIIVAGLFCIADFSTALMDWQFYKAESMSDKCSGNYIFDDKLYEEVKGEERYKKDKVLSNGFLSQIESLKIPTKYSRIAIIGENIFYIDNNNIKHTIYQIREYRQIYFKIALKGDEGGGFGIDIWRIYYLPNANNNFNIKDYNNLYKGMCE</sequence>
<keyword evidence="1" id="KW-1133">Transmembrane helix</keyword>
<dbReference type="Proteomes" id="UP000018143">
    <property type="component" value="Unassembled WGS sequence"/>
</dbReference>
<reference evidence="2 3" key="1">
    <citation type="journal article" date="2013" name="Genome Announc.">
        <title>Draft Genome Sequence of Helicobacter fennelliae Strain MRY12-0050, Isolated from a Bacteremia Patient.</title>
        <authorList>
            <person name="Rimbara E."/>
            <person name="Matsui M."/>
            <person name="Mori S."/>
            <person name="Suzuki S."/>
            <person name="Suzuki M."/>
            <person name="Kim H."/>
            <person name="Sekizuka T."/>
            <person name="Kuroda M."/>
            <person name="Shibayama K."/>
        </authorList>
    </citation>
    <scope>NUCLEOTIDE SEQUENCE [LARGE SCALE GENOMIC DNA]</scope>
    <source>
        <strain evidence="2 3">MRY12-0050</strain>
    </source>
</reference>
<keyword evidence="1" id="KW-0812">Transmembrane</keyword>
<keyword evidence="3" id="KW-1185">Reference proteome</keyword>
<gene>
    <name evidence="2" type="ORF">HFN_2026</name>
</gene>
<accession>T1CPC4</accession>
<dbReference type="STRING" id="1325130.HFN_2026"/>
<protein>
    <submittedName>
        <fullName evidence="2">Uncharacterized protein</fullName>
    </submittedName>
</protein>
<evidence type="ECO:0000313" key="2">
    <source>
        <dbReference type="EMBL" id="GAD18614.1"/>
    </source>
</evidence>
<comment type="caution">
    <text evidence="2">The sequence shown here is derived from an EMBL/GenBank/DDBJ whole genome shotgun (WGS) entry which is preliminary data.</text>
</comment>
<name>T1CPC4_9HELI</name>
<dbReference type="AlphaFoldDB" id="T1CPC4"/>
<proteinExistence type="predicted"/>
<feature type="transmembrane region" description="Helical" evidence="1">
    <location>
        <begin position="12"/>
        <end position="35"/>
    </location>
</feature>
<evidence type="ECO:0000256" key="1">
    <source>
        <dbReference type="SAM" id="Phobius"/>
    </source>
</evidence>
<organism evidence="2 3">
    <name type="scientific">Helicobacter fennelliae MRY12-0050</name>
    <dbReference type="NCBI Taxonomy" id="1325130"/>
    <lineage>
        <taxon>Bacteria</taxon>
        <taxon>Pseudomonadati</taxon>
        <taxon>Campylobacterota</taxon>
        <taxon>Epsilonproteobacteria</taxon>
        <taxon>Campylobacterales</taxon>
        <taxon>Helicobacteraceae</taxon>
        <taxon>Helicobacter</taxon>
    </lineage>
</organism>
<evidence type="ECO:0000313" key="3">
    <source>
        <dbReference type="Proteomes" id="UP000018143"/>
    </source>
</evidence>